<keyword evidence="4" id="KW-1185">Reference proteome</keyword>
<feature type="compositionally biased region" description="Low complexity" evidence="1">
    <location>
        <begin position="35"/>
        <end position="47"/>
    </location>
</feature>
<feature type="domain" description="M23ase beta-sheet core" evidence="2">
    <location>
        <begin position="93"/>
        <end position="190"/>
    </location>
</feature>
<dbReference type="InterPro" id="IPR011055">
    <property type="entry name" value="Dup_hybrid_motif"/>
</dbReference>
<evidence type="ECO:0000313" key="3">
    <source>
        <dbReference type="EMBL" id="MWB99105.1"/>
    </source>
</evidence>
<dbReference type="Gene3D" id="2.70.70.10">
    <property type="entry name" value="Glucose Permease (Domain IIA)"/>
    <property type="match status" value="1"/>
</dbReference>
<dbReference type="PANTHER" id="PTHR21666">
    <property type="entry name" value="PEPTIDASE-RELATED"/>
    <property type="match status" value="1"/>
</dbReference>
<dbReference type="CDD" id="cd12797">
    <property type="entry name" value="M23_peptidase"/>
    <property type="match status" value="1"/>
</dbReference>
<comment type="caution">
    <text evidence="3">The sequence shown here is derived from an EMBL/GenBank/DDBJ whole genome shotgun (WGS) entry which is preliminary data.</text>
</comment>
<proteinExistence type="predicted"/>
<evidence type="ECO:0000313" key="4">
    <source>
        <dbReference type="Proteomes" id="UP000438182"/>
    </source>
</evidence>
<sequence length="201" mass="20024">PPPPPPPAPPPPAPPLPGRRRQPWWLSDWTSDVCSSDPPAAAAAAAANGGGSGGGGGSSVGVDGWTKPAYGWISGTFGPRPVICAGDGCSSPYHSGLDIAAGCGAAIRAAHSGTVSYAGYINNSWGNYVKISHGGGISTAYAHIKPGGIIVGAGQSVQAGQVIAYVGSTGASNGCHLHFEVWNGGGRINPLGFMADRGITW</sequence>
<feature type="compositionally biased region" description="Pro residues" evidence="1">
    <location>
        <begin position="1"/>
        <end position="17"/>
    </location>
</feature>
<dbReference type="InterPro" id="IPR050570">
    <property type="entry name" value="Cell_wall_metabolism_enzyme"/>
</dbReference>
<dbReference type="PANTHER" id="PTHR21666:SF270">
    <property type="entry name" value="MUREIN HYDROLASE ACTIVATOR ENVC"/>
    <property type="match status" value="1"/>
</dbReference>
<organism evidence="3 4">
    <name type="scientific">Agromyces seonyuensis</name>
    <dbReference type="NCBI Taxonomy" id="2662446"/>
    <lineage>
        <taxon>Bacteria</taxon>
        <taxon>Bacillati</taxon>
        <taxon>Actinomycetota</taxon>
        <taxon>Actinomycetes</taxon>
        <taxon>Micrococcales</taxon>
        <taxon>Microbacteriaceae</taxon>
        <taxon>Agromyces</taxon>
    </lineage>
</organism>
<feature type="non-terminal residue" evidence="3">
    <location>
        <position position="1"/>
    </location>
</feature>
<dbReference type="SUPFAM" id="SSF51261">
    <property type="entry name" value="Duplicated hybrid motif"/>
    <property type="match status" value="1"/>
</dbReference>
<gene>
    <name evidence="3" type="ORF">GB864_11175</name>
</gene>
<dbReference type="EMBL" id="WSTA01000047">
    <property type="protein sequence ID" value="MWB99105.1"/>
    <property type="molecule type" value="Genomic_DNA"/>
</dbReference>
<dbReference type="Pfam" id="PF01551">
    <property type="entry name" value="Peptidase_M23"/>
    <property type="match status" value="1"/>
</dbReference>
<feature type="compositionally biased region" description="Gly residues" evidence="1">
    <location>
        <begin position="48"/>
        <end position="59"/>
    </location>
</feature>
<name>A0A6I4P2W0_9MICO</name>
<dbReference type="GO" id="GO:0004222">
    <property type="term" value="F:metalloendopeptidase activity"/>
    <property type="evidence" value="ECO:0007669"/>
    <property type="project" value="TreeGrafter"/>
</dbReference>
<dbReference type="Proteomes" id="UP000438182">
    <property type="component" value="Unassembled WGS sequence"/>
</dbReference>
<feature type="region of interest" description="Disordered" evidence="1">
    <location>
        <begin position="1"/>
        <end position="59"/>
    </location>
</feature>
<reference evidence="3 4" key="1">
    <citation type="submission" date="2019-12" db="EMBL/GenBank/DDBJ databases">
        <authorList>
            <person name="Kim Y.S."/>
        </authorList>
    </citation>
    <scope>NUCLEOTIDE SEQUENCE [LARGE SCALE GENOMIC DNA]</scope>
    <source>
        <strain evidence="3 4">MMS17-SY077</strain>
    </source>
</reference>
<protein>
    <submittedName>
        <fullName evidence="3">Peptidoglycan DD-metalloendopeptidase family protein</fullName>
    </submittedName>
</protein>
<evidence type="ECO:0000259" key="2">
    <source>
        <dbReference type="Pfam" id="PF01551"/>
    </source>
</evidence>
<evidence type="ECO:0000256" key="1">
    <source>
        <dbReference type="SAM" id="MobiDB-lite"/>
    </source>
</evidence>
<accession>A0A6I4P2W0</accession>
<dbReference type="AlphaFoldDB" id="A0A6I4P2W0"/>
<dbReference type="InterPro" id="IPR016047">
    <property type="entry name" value="M23ase_b-sheet_dom"/>
</dbReference>